<keyword evidence="2" id="KW-1185">Reference proteome</keyword>
<dbReference type="EMBL" id="JAHRIN010070692">
    <property type="protein sequence ID" value="MEQ2216472.1"/>
    <property type="molecule type" value="Genomic_DNA"/>
</dbReference>
<evidence type="ECO:0000313" key="1">
    <source>
        <dbReference type="EMBL" id="MEQ2216472.1"/>
    </source>
</evidence>
<reference evidence="1 2" key="1">
    <citation type="submission" date="2021-06" db="EMBL/GenBank/DDBJ databases">
        <authorList>
            <person name="Palmer J.M."/>
        </authorList>
    </citation>
    <scope>NUCLEOTIDE SEQUENCE [LARGE SCALE GENOMIC DNA]</scope>
    <source>
        <strain evidence="1 2">XC_2019</strain>
        <tissue evidence="1">Muscle</tissue>
    </source>
</reference>
<gene>
    <name evidence="1" type="ORF">XENOCAPTIV_016706</name>
</gene>
<protein>
    <submittedName>
        <fullName evidence="1">Uncharacterized protein</fullName>
    </submittedName>
</protein>
<sequence>MYTSVYTFHDVCRLRDLAAERCVCPWERVDVSVKAAEILLVLPRCGGRRCVALKRALPEKHVDLTKEGISALSLCCQHVYNCEHLCDPTNESLSRAIVCLQYCWKHRQLGGELFHVNIATVHHILGDADAAWGLVYCFEEHLFDPHQQMKSGLIKPPRQLRDEEIDNFKEPTPEVLLWIFPLMRCITIIITPWSASRWRECGLLNQAVHGCVLGFFKDAVECLGGSHVSVESGASVSLTALSLVTSLWTGERLPPPLQMRTLLKIP</sequence>
<dbReference type="Proteomes" id="UP001434883">
    <property type="component" value="Unassembled WGS sequence"/>
</dbReference>
<name>A0ABV0SAC9_9TELE</name>
<proteinExistence type="predicted"/>
<accession>A0ABV0SAC9</accession>
<organism evidence="1 2">
    <name type="scientific">Xenoophorus captivus</name>
    <dbReference type="NCBI Taxonomy" id="1517983"/>
    <lineage>
        <taxon>Eukaryota</taxon>
        <taxon>Metazoa</taxon>
        <taxon>Chordata</taxon>
        <taxon>Craniata</taxon>
        <taxon>Vertebrata</taxon>
        <taxon>Euteleostomi</taxon>
        <taxon>Actinopterygii</taxon>
        <taxon>Neopterygii</taxon>
        <taxon>Teleostei</taxon>
        <taxon>Neoteleostei</taxon>
        <taxon>Acanthomorphata</taxon>
        <taxon>Ovalentaria</taxon>
        <taxon>Atherinomorphae</taxon>
        <taxon>Cyprinodontiformes</taxon>
        <taxon>Goodeidae</taxon>
        <taxon>Xenoophorus</taxon>
    </lineage>
</organism>
<comment type="caution">
    <text evidence="1">The sequence shown here is derived from an EMBL/GenBank/DDBJ whole genome shotgun (WGS) entry which is preliminary data.</text>
</comment>
<evidence type="ECO:0000313" key="2">
    <source>
        <dbReference type="Proteomes" id="UP001434883"/>
    </source>
</evidence>